<feature type="transmembrane region" description="Helical" evidence="7">
    <location>
        <begin position="170"/>
        <end position="189"/>
    </location>
</feature>
<dbReference type="PROSITE" id="PS50928">
    <property type="entry name" value="ABC_TM1"/>
    <property type="match status" value="1"/>
</dbReference>
<keyword evidence="2 7" id="KW-0813">Transport</keyword>
<organism evidence="9 10">
    <name type="scientific">Pyramidobacter piscolens W5455</name>
    <dbReference type="NCBI Taxonomy" id="352165"/>
    <lineage>
        <taxon>Bacteria</taxon>
        <taxon>Thermotogati</taxon>
        <taxon>Synergistota</taxon>
        <taxon>Synergistia</taxon>
        <taxon>Synergistales</taxon>
        <taxon>Dethiosulfovibrionaceae</taxon>
        <taxon>Pyramidobacter</taxon>
    </lineage>
</organism>
<evidence type="ECO:0000256" key="6">
    <source>
        <dbReference type="ARBA" id="ARBA00023136"/>
    </source>
</evidence>
<keyword evidence="10" id="KW-1185">Reference proteome</keyword>
<dbReference type="RefSeq" id="WP_009164790.1">
    <property type="nucleotide sequence ID" value="NZ_ADFP01000064.1"/>
</dbReference>
<dbReference type="PANTHER" id="PTHR43163:SF6">
    <property type="entry name" value="DIPEPTIDE TRANSPORT SYSTEM PERMEASE PROTEIN DPPB-RELATED"/>
    <property type="match status" value="1"/>
</dbReference>
<gene>
    <name evidence="9" type="ORF">HMPREF7215_0810</name>
</gene>
<comment type="similarity">
    <text evidence="7">Belongs to the binding-protein-dependent transport system permease family.</text>
</comment>
<dbReference type="EMBL" id="ADFP01000064">
    <property type="protein sequence ID" value="EFB90766.1"/>
    <property type="molecule type" value="Genomic_DNA"/>
</dbReference>
<dbReference type="InterPro" id="IPR000515">
    <property type="entry name" value="MetI-like"/>
</dbReference>
<dbReference type="InterPro" id="IPR045621">
    <property type="entry name" value="BPD_transp_1_N"/>
</dbReference>
<sequence length="309" mass="34383">MLRYIFRRVLFLIPVLVGVAFCVFLLLYLTPGDPAKMVLGDLATEQAIQEFREKEGLNDPFWIRFGKYIYKAVVKGDIGRSYSSKTPVMKELMAAFPATIKLSGFAMIIAVIIGLPCGIISAIKQYSVFDTITMIFAMIGLSMPVFWLGLLLILLFSVKLRWLPSSGFDTFKAMILPSFALSAQAISMVTRMTRSSMLEVIRADYIRTVRAKGQTERVVIWGHALHNALIPVMTIVGLQFGHLLSGAMLTESIFAVPGLGRLMVTSIMARDYPMVQGAVLFVATAFSIVNLLVDILYAYVDPRIKAQYK</sequence>
<feature type="transmembrane region" description="Helical" evidence="7">
    <location>
        <begin position="218"/>
        <end position="240"/>
    </location>
</feature>
<feature type="transmembrane region" description="Helical" evidence="7">
    <location>
        <begin position="102"/>
        <end position="123"/>
    </location>
</feature>
<evidence type="ECO:0000313" key="10">
    <source>
        <dbReference type="Proteomes" id="UP000006462"/>
    </source>
</evidence>
<comment type="subcellular location">
    <subcellularLocation>
        <location evidence="1 7">Cell membrane</location>
        <topology evidence="1 7">Multi-pass membrane protein</topology>
    </subcellularLocation>
</comment>
<keyword evidence="6 7" id="KW-0472">Membrane</keyword>
<accession>A0ABM9ZV56</accession>
<keyword evidence="4 7" id="KW-0812">Transmembrane</keyword>
<evidence type="ECO:0000256" key="1">
    <source>
        <dbReference type="ARBA" id="ARBA00004651"/>
    </source>
</evidence>
<dbReference type="SUPFAM" id="SSF161098">
    <property type="entry name" value="MetI-like"/>
    <property type="match status" value="1"/>
</dbReference>
<dbReference type="Gene3D" id="1.10.3720.10">
    <property type="entry name" value="MetI-like"/>
    <property type="match status" value="1"/>
</dbReference>
<protein>
    <submittedName>
        <fullName evidence="9">ABC transporter, permease protein</fullName>
    </submittedName>
</protein>
<comment type="caution">
    <text evidence="9">The sequence shown here is derived from an EMBL/GenBank/DDBJ whole genome shotgun (WGS) entry which is preliminary data.</text>
</comment>
<feature type="domain" description="ABC transmembrane type-1" evidence="8">
    <location>
        <begin position="96"/>
        <end position="297"/>
    </location>
</feature>
<feature type="transmembrane region" description="Helical" evidence="7">
    <location>
        <begin position="9"/>
        <end position="29"/>
    </location>
</feature>
<evidence type="ECO:0000256" key="2">
    <source>
        <dbReference type="ARBA" id="ARBA00022448"/>
    </source>
</evidence>
<dbReference type="Proteomes" id="UP000006462">
    <property type="component" value="Unassembled WGS sequence"/>
</dbReference>
<evidence type="ECO:0000313" key="9">
    <source>
        <dbReference type="EMBL" id="EFB90766.1"/>
    </source>
</evidence>
<feature type="transmembrane region" description="Helical" evidence="7">
    <location>
        <begin position="278"/>
        <end position="300"/>
    </location>
</feature>
<dbReference type="CDD" id="cd06261">
    <property type="entry name" value="TM_PBP2"/>
    <property type="match status" value="1"/>
</dbReference>
<evidence type="ECO:0000259" key="8">
    <source>
        <dbReference type="PROSITE" id="PS50928"/>
    </source>
</evidence>
<dbReference type="PANTHER" id="PTHR43163">
    <property type="entry name" value="DIPEPTIDE TRANSPORT SYSTEM PERMEASE PROTEIN DPPB-RELATED"/>
    <property type="match status" value="1"/>
</dbReference>
<dbReference type="Pfam" id="PF19300">
    <property type="entry name" value="BPD_transp_1_N"/>
    <property type="match status" value="1"/>
</dbReference>
<proteinExistence type="inferred from homology"/>
<reference evidence="9 10" key="1">
    <citation type="submission" date="2009-12" db="EMBL/GenBank/DDBJ databases">
        <authorList>
            <person name="Shrivastava S."/>
            <person name="Madupu R."/>
            <person name="Durkin A.S."/>
            <person name="Torralba M."/>
            <person name="Methe B."/>
            <person name="Sutton G.G."/>
            <person name="Strausberg R.L."/>
            <person name="Nelson K.E."/>
        </authorList>
    </citation>
    <scope>NUCLEOTIDE SEQUENCE [LARGE SCALE GENOMIC DNA]</scope>
    <source>
        <strain evidence="9 10">W5455</strain>
    </source>
</reference>
<name>A0ABM9ZV56_9BACT</name>
<evidence type="ECO:0000256" key="3">
    <source>
        <dbReference type="ARBA" id="ARBA00022475"/>
    </source>
</evidence>
<keyword evidence="3" id="KW-1003">Cell membrane</keyword>
<dbReference type="Pfam" id="PF00528">
    <property type="entry name" value="BPD_transp_1"/>
    <property type="match status" value="1"/>
</dbReference>
<evidence type="ECO:0000256" key="7">
    <source>
        <dbReference type="RuleBase" id="RU363032"/>
    </source>
</evidence>
<dbReference type="GeneID" id="90985717"/>
<keyword evidence="5 7" id="KW-1133">Transmembrane helix</keyword>
<dbReference type="InterPro" id="IPR035906">
    <property type="entry name" value="MetI-like_sf"/>
</dbReference>
<feature type="transmembrane region" description="Helical" evidence="7">
    <location>
        <begin position="135"/>
        <end position="158"/>
    </location>
</feature>
<evidence type="ECO:0000256" key="5">
    <source>
        <dbReference type="ARBA" id="ARBA00022989"/>
    </source>
</evidence>
<evidence type="ECO:0000256" key="4">
    <source>
        <dbReference type="ARBA" id="ARBA00022692"/>
    </source>
</evidence>